<proteinExistence type="predicted"/>
<dbReference type="Gene3D" id="3.30.160.20">
    <property type="match status" value="1"/>
</dbReference>
<feature type="non-terminal residue" evidence="1">
    <location>
        <position position="1"/>
    </location>
</feature>
<evidence type="ECO:0000313" key="1">
    <source>
        <dbReference type="EMBL" id="JAC67772.1"/>
    </source>
</evidence>
<evidence type="ECO:0008006" key="2">
    <source>
        <dbReference type="Google" id="ProtNLM"/>
    </source>
</evidence>
<gene>
    <name evidence="1" type="ORF">TSPGSL018_10276</name>
</gene>
<sequence>LKIGVQIRELRELCSKNAANLELRRTCEAVEPADSSLSVRAEAVVNGHVVARSSAATSERRAKMMAAELALLSLRNDPLPLKAKPELEVEVPLHASQPQTPEPRIEPDLQKQRAAIGVNSVRLGCYFSSWEGCGVLVAMV</sequence>
<protein>
    <recommendedName>
        <fullName evidence="2">DRBM domain-containing protein</fullName>
    </recommendedName>
</protein>
<organism evidence="1">
    <name type="scientific">Tetraselmis sp. GSL018</name>
    <dbReference type="NCBI Taxonomy" id="582737"/>
    <lineage>
        <taxon>Eukaryota</taxon>
        <taxon>Viridiplantae</taxon>
        <taxon>Chlorophyta</taxon>
        <taxon>core chlorophytes</taxon>
        <taxon>Chlorodendrophyceae</taxon>
        <taxon>Chlorodendrales</taxon>
        <taxon>Chlorodendraceae</taxon>
        <taxon>Tetraselmis</taxon>
    </lineage>
</organism>
<dbReference type="AlphaFoldDB" id="A0A061R4D6"/>
<reference evidence="1" key="1">
    <citation type="submission" date="2014-05" db="EMBL/GenBank/DDBJ databases">
        <title>The transcriptome of the halophilic microalga Tetraselmis sp. GSL018 isolated from the Great Salt Lake, Utah.</title>
        <authorList>
            <person name="Jinkerson R.E."/>
            <person name="D'Adamo S."/>
            <person name="Posewitz M.C."/>
        </authorList>
    </citation>
    <scope>NUCLEOTIDE SEQUENCE</scope>
    <source>
        <strain evidence="1">GSL018</strain>
    </source>
</reference>
<dbReference type="EMBL" id="GBEZ01018692">
    <property type="protein sequence ID" value="JAC67772.1"/>
    <property type="molecule type" value="Transcribed_RNA"/>
</dbReference>
<accession>A0A061R4D6</accession>
<name>A0A061R4D6_9CHLO</name>